<dbReference type="EMBL" id="ABDG02000028">
    <property type="protein sequence ID" value="EHK40399.1"/>
    <property type="molecule type" value="Genomic_DNA"/>
</dbReference>
<evidence type="ECO:0000313" key="2">
    <source>
        <dbReference type="EMBL" id="EHK40399.1"/>
    </source>
</evidence>
<gene>
    <name evidence="2" type="ORF">TRIATDRAFT_89527</name>
</gene>
<evidence type="ECO:0000256" key="1">
    <source>
        <dbReference type="SAM" id="MobiDB-lite"/>
    </source>
</evidence>
<name>G9P9S7_HYPAI</name>
<reference evidence="2 3" key="1">
    <citation type="journal article" date="2011" name="Genome Biol.">
        <title>Comparative genome sequence analysis underscores mycoparasitism as the ancestral life style of Trichoderma.</title>
        <authorList>
            <person name="Kubicek C.P."/>
            <person name="Herrera-Estrella A."/>
            <person name="Seidl-Seiboth V."/>
            <person name="Martinez D.A."/>
            <person name="Druzhinina I.S."/>
            <person name="Thon M."/>
            <person name="Zeilinger S."/>
            <person name="Casas-Flores S."/>
            <person name="Horwitz B.A."/>
            <person name="Mukherjee P.K."/>
            <person name="Mukherjee M."/>
            <person name="Kredics L."/>
            <person name="Alcaraz L.D."/>
            <person name="Aerts A."/>
            <person name="Antal Z."/>
            <person name="Atanasova L."/>
            <person name="Cervantes-Badillo M.G."/>
            <person name="Challacombe J."/>
            <person name="Chertkov O."/>
            <person name="McCluskey K."/>
            <person name="Coulpier F."/>
            <person name="Deshpande N."/>
            <person name="von Doehren H."/>
            <person name="Ebbole D.J."/>
            <person name="Esquivel-Naranjo E.U."/>
            <person name="Fekete E."/>
            <person name="Flipphi M."/>
            <person name="Glaser F."/>
            <person name="Gomez-Rodriguez E.Y."/>
            <person name="Gruber S."/>
            <person name="Han C."/>
            <person name="Henrissat B."/>
            <person name="Hermosa R."/>
            <person name="Hernandez-Onate M."/>
            <person name="Karaffa L."/>
            <person name="Kosti I."/>
            <person name="Le Crom S."/>
            <person name="Lindquist E."/>
            <person name="Lucas S."/>
            <person name="Luebeck M."/>
            <person name="Luebeck P.S."/>
            <person name="Margeot A."/>
            <person name="Metz B."/>
            <person name="Misra M."/>
            <person name="Nevalainen H."/>
            <person name="Omann M."/>
            <person name="Packer N."/>
            <person name="Perrone G."/>
            <person name="Uresti-Rivera E.E."/>
            <person name="Salamov A."/>
            <person name="Schmoll M."/>
            <person name="Seiboth B."/>
            <person name="Shapiro H."/>
            <person name="Sukno S."/>
            <person name="Tamayo-Ramos J.A."/>
            <person name="Tisch D."/>
            <person name="Wiest A."/>
            <person name="Wilkinson H.H."/>
            <person name="Zhang M."/>
            <person name="Coutinho P.M."/>
            <person name="Kenerley C.M."/>
            <person name="Monte E."/>
            <person name="Baker S.E."/>
            <person name="Grigoriev I.V."/>
        </authorList>
    </citation>
    <scope>NUCLEOTIDE SEQUENCE [LARGE SCALE GENOMIC DNA]</scope>
    <source>
        <strain evidence="3">ATCC 20476 / IMI 206040</strain>
    </source>
</reference>
<dbReference type="Proteomes" id="UP000005426">
    <property type="component" value="Unassembled WGS sequence"/>
</dbReference>
<comment type="caution">
    <text evidence="2">The sequence shown here is derived from an EMBL/GenBank/DDBJ whole genome shotgun (WGS) entry which is preliminary data.</text>
</comment>
<evidence type="ECO:0000313" key="3">
    <source>
        <dbReference type="Proteomes" id="UP000005426"/>
    </source>
</evidence>
<keyword evidence="3" id="KW-1185">Reference proteome</keyword>
<protein>
    <submittedName>
        <fullName evidence="2">Uncharacterized protein</fullName>
    </submittedName>
</protein>
<proteinExistence type="predicted"/>
<organism evidence="2 3">
    <name type="scientific">Hypocrea atroviridis (strain ATCC 20476 / IMI 206040)</name>
    <name type="common">Trichoderma atroviride</name>
    <dbReference type="NCBI Taxonomy" id="452589"/>
    <lineage>
        <taxon>Eukaryota</taxon>
        <taxon>Fungi</taxon>
        <taxon>Dikarya</taxon>
        <taxon>Ascomycota</taxon>
        <taxon>Pezizomycotina</taxon>
        <taxon>Sordariomycetes</taxon>
        <taxon>Hypocreomycetidae</taxon>
        <taxon>Hypocreales</taxon>
        <taxon>Hypocreaceae</taxon>
        <taxon>Trichoderma</taxon>
    </lineage>
</organism>
<sequence>MRRMASHTESLGWRTDGSRAVEAQSLECYCRSCYGAYRPMGHGMHAGSIRQLMPHGGHRESLADAPSWGNQLTERARPAESGGLATMPVAQRRNDKPAVSRIAAACAKVQMGQLRERRLSSRQSAAWRNPDNDTSTADVTQRPNLPLYLIPLARYLQNTQWFLLPFSSTLHAATTGSQTKEDPMPTNKRITFLSLPCCLLDTATLKALPDNATRPGRGTAALHLVLEEDLQKTATGHSQTRSVAEWMQHA</sequence>
<feature type="region of interest" description="Disordered" evidence="1">
    <location>
        <begin position="118"/>
        <end position="139"/>
    </location>
</feature>
<accession>G9P9S7</accession>
<dbReference type="HOGENOM" id="CLU_1111534_0_0_1"/>
<dbReference type="AlphaFoldDB" id="G9P9S7"/>